<dbReference type="Proteomes" id="UP001497392">
    <property type="component" value="Unassembled WGS sequence"/>
</dbReference>
<evidence type="ECO:0000313" key="2">
    <source>
        <dbReference type="Proteomes" id="UP001497392"/>
    </source>
</evidence>
<evidence type="ECO:0000313" key="1">
    <source>
        <dbReference type="EMBL" id="CAL5223362.1"/>
    </source>
</evidence>
<gene>
    <name evidence="1" type="primary">g5866</name>
    <name evidence="1" type="ORF">VP750_LOCUS5021</name>
</gene>
<proteinExistence type="predicted"/>
<name>A0ABP1G0L4_9CHLO</name>
<keyword evidence="2" id="KW-1185">Reference proteome</keyword>
<protein>
    <submittedName>
        <fullName evidence="1">G5866 protein</fullName>
    </submittedName>
</protein>
<reference evidence="1 2" key="1">
    <citation type="submission" date="2024-06" db="EMBL/GenBank/DDBJ databases">
        <authorList>
            <person name="Kraege A."/>
            <person name="Thomma B."/>
        </authorList>
    </citation>
    <scope>NUCLEOTIDE SEQUENCE [LARGE SCALE GENOMIC DNA]</scope>
</reference>
<accession>A0ABP1G0L4</accession>
<dbReference type="EMBL" id="CAXHTA020000008">
    <property type="protein sequence ID" value="CAL5223362.1"/>
    <property type="molecule type" value="Genomic_DNA"/>
</dbReference>
<comment type="caution">
    <text evidence="1">The sequence shown here is derived from an EMBL/GenBank/DDBJ whole genome shotgun (WGS) entry which is preliminary data.</text>
</comment>
<organism evidence="1 2">
    <name type="scientific">Coccomyxa viridis</name>
    <dbReference type="NCBI Taxonomy" id="1274662"/>
    <lineage>
        <taxon>Eukaryota</taxon>
        <taxon>Viridiplantae</taxon>
        <taxon>Chlorophyta</taxon>
        <taxon>core chlorophytes</taxon>
        <taxon>Trebouxiophyceae</taxon>
        <taxon>Trebouxiophyceae incertae sedis</taxon>
        <taxon>Coccomyxaceae</taxon>
        <taxon>Coccomyxa</taxon>
    </lineage>
</organism>
<sequence length="188" mass="21368">MHEFPSDYIVVTYFGSTIPYFVAPAGYPTDRILTILKINTGWKKAFLQDAKGRRVRNLRKPLVPEIPYSFNPGSDRGILGWGDPAKDVVVNVVGTDHQLCHFKDNVTYEKAFHRARGPNDAVQETIPKTLAHRQSAQRLICPQRNRNCSFGQKFLHSLKGSPGMGWRKPSQPQLLEKEALLYQHGMYC</sequence>